<dbReference type="FunFam" id="3.40.390.10:FF:000009">
    <property type="entry name" value="Oligopeptidase A"/>
    <property type="match status" value="1"/>
</dbReference>
<reference evidence="12" key="1">
    <citation type="submission" date="2021-11" db="EMBL/GenBank/DDBJ databases">
        <authorList>
            <consortium name="Genoscope - CEA"/>
            <person name="William W."/>
        </authorList>
    </citation>
    <scope>NUCLEOTIDE SEQUENCE</scope>
</reference>
<dbReference type="Pfam" id="PF19310">
    <property type="entry name" value="TOP_N"/>
    <property type="match status" value="1"/>
</dbReference>
<evidence type="ECO:0000256" key="3">
    <source>
        <dbReference type="ARBA" id="ARBA00022723"/>
    </source>
</evidence>
<dbReference type="GO" id="GO:0046872">
    <property type="term" value="F:metal ion binding"/>
    <property type="evidence" value="ECO:0007669"/>
    <property type="project" value="UniProtKB-UniRule"/>
</dbReference>
<evidence type="ECO:0000256" key="9">
    <source>
        <dbReference type="RuleBase" id="RU003435"/>
    </source>
</evidence>
<sequence length="995" mass="107088">MQNPLLIQEGLPKFKSIESKDIEPGIASVLDTLDSDLKSLEDAIDGTSSYEATIEALEKISAPLGFAWGVVGHLEGVKNSDALRDAKAAMQPKVVGATQKLGQSRKVYEALEGIAARDEVQGERKRIVDASLRSMRLGGVALEGEAKEQYNANQVRLSELSTQFSNNVLDATKAFELVLTDAADVEGLPPSARAAAAEKALSLKKCEKADAENGPWVLGLDAPSYIPAMQHLKSSALREKLYAAFVTRAGEQNAPLIDEILSLKQKQAKLLGFESYADVSLASKMAASVAEIEELHVLLAAKATPAAHRELAELKEYASSKGHEGNLEHWDVPYWAERLREERFDYSDEELRPYFALPAVLDGLFQLIERLFGVTVEAADGKAEVWNDDVRFFEVKDGDKVVASFYLDPYSRPADKRGGAWMDVCVGKSKALKRDVPTAYLTCNGSPPVGDKPSLMTFDEVNTLYHEMGHGLQHMLTKVEDGDAAGINGVEWDAVELPSQFMENWLLDRPTLYGFAKHYETGEPLPDEFYDKLKGSKTYNAGLAMTRQLAFGMLDVELHKNPHLTEPVFDVQKRIFGKYLAMAPRDYDRFLCAFSHIFAGGYSCGYYSYKWAEVLSADAFGAFEEAGLENEAAVRELGQRFRDTVLACGGGTPPAEVFETFRGRKPSPEALIRHSGLADESWQAAGKGPKVSGAASASLKDGRVLLWGGLDEARNAVDSLYAFENGEWTPVETTGFKPQKAMYAAAATQSLVGTSGKEEFVVCGGWDPGEKGSGGSFSDAVHALDVNKLEWQKDDPLPCGPVSRHAAATVGGSAEGRIYIHAFRDGVVRRDACGIAKSHKTTGRGPESLSMCAVAPVGDAGLLVVGGATKNGEFSDRAYVLDTKSYEWTELDAPDGPTARGSACCAALDASRVVFFGGAGKGTDSPGSGGLKATAETWLLTVDGAKGTWEQLDVAGPAARVAATLDALPDGRVLLSGGWDPATGGTFDDVWALAL</sequence>
<gene>
    <name evidence="12" type="ORF">PECAL_4P18810</name>
</gene>
<dbReference type="Gene3D" id="2.120.10.80">
    <property type="entry name" value="Kelch-type beta propeller"/>
    <property type="match status" value="2"/>
</dbReference>
<dbReference type="InterPro" id="IPR045090">
    <property type="entry name" value="Pept_M3A_M3B"/>
</dbReference>
<comment type="catalytic activity">
    <reaction evidence="7">
        <text>Hydrolysis of oligopeptides, with broad specificity. Gly or Ala commonly occur as P1 or P1' residues, but more distant residues are also important, as is shown by the fact that Z-Gly-Pro-Gly-|-Gly-Pro-Ala is cleaved, but not Z-(Gly)(5).</text>
        <dbReference type="EC" id="3.4.24.70"/>
    </reaction>
</comment>
<dbReference type="InterPro" id="IPR045666">
    <property type="entry name" value="OpdA_N"/>
</dbReference>
<evidence type="ECO:0000256" key="8">
    <source>
        <dbReference type="ARBA" id="ARBA00026100"/>
    </source>
</evidence>
<dbReference type="PANTHER" id="PTHR11804">
    <property type="entry name" value="PROTEASE M3 THIMET OLIGOPEPTIDASE-RELATED"/>
    <property type="match status" value="1"/>
</dbReference>
<dbReference type="InterPro" id="IPR011043">
    <property type="entry name" value="Gal_Oxase/kelch_b-propeller"/>
</dbReference>
<dbReference type="AlphaFoldDB" id="A0A8J2SPY0"/>
<dbReference type="GO" id="GO:0005829">
    <property type="term" value="C:cytosol"/>
    <property type="evidence" value="ECO:0007669"/>
    <property type="project" value="UniProtKB-ARBA"/>
</dbReference>
<dbReference type="SUPFAM" id="SSF50965">
    <property type="entry name" value="Galactose oxidase, central domain"/>
    <property type="match status" value="1"/>
</dbReference>
<dbReference type="Gene3D" id="3.40.390.10">
    <property type="entry name" value="Collagenase (Catalytic Domain)"/>
    <property type="match status" value="1"/>
</dbReference>
<dbReference type="OrthoDB" id="534666at2759"/>
<dbReference type="Proteomes" id="UP000789595">
    <property type="component" value="Unassembled WGS sequence"/>
</dbReference>
<dbReference type="GO" id="GO:0006508">
    <property type="term" value="P:proteolysis"/>
    <property type="evidence" value="ECO:0007669"/>
    <property type="project" value="UniProtKB-KW"/>
</dbReference>
<dbReference type="Pfam" id="PF01432">
    <property type="entry name" value="Peptidase_M3"/>
    <property type="match status" value="1"/>
</dbReference>
<evidence type="ECO:0000313" key="13">
    <source>
        <dbReference type="Proteomes" id="UP000789595"/>
    </source>
</evidence>
<dbReference type="InterPro" id="IPR024077">
    <property type="entry name" value="Neurolysin/TOP_dom2"/>
</dbReference>
<proteinExistence type="inferred from homology"/>
<name>A0A8J2SPY0_9STRA</name>
<feature type="domain" description="Oligopeptidase A N-terminal" evidence="11">
    <location>
        <begin position="27"/>
        <end position="147"/>
    </location>
</feature>
<dbReference type="EC" id="3.4.24.70" evidence="8"/>
<keyword evidence="2 9" id="KW-0645">Protease</keyword>
<comment type="caution">
    <text evidence="12">The sequence shown here is derived from an EMBL/GenBank/DDBJ whole genome shotgun (WGS) entry which is preliminary data.</text>
</comment>
<evidence type="ECO:0000256" key="4">
    <source>
        <dbReference type="ARBA" id="ARBA00022801"/>
    </source>
</evidence>
<feature type="domain" description="Peptidase M3A/M3B catalytic" evidence="10">
    <location>
        <begin position="229"/>
        <end position="676"/>
    </location>
</feature>
<keyword evidence="6 9" id="KW-0482">Metalloprotease</keyword>
<dbReference type="InterPro" id="IPR034005">
    <property type="entry name" value="M3A_DCP"/>
</dbReference>
<dbReference type="PANTHER" id="PTHR11804:SF83">
    <property type="entry name" value="LD37516P"/>
    <property type="match status" value="1"/>
</dbReference>
<evidence type="ECO:0000256" key="5">
    <source>
        <dbReference type="ARBA" id="ARBA00022833"/>
    </source>
</evidence>
<dbReference type="GO" id="GO:0004222">
    <property type="term" value="F:metalloendopeptidase activity"/>
    <property type="evidence" value="ECO:0007669"/>
    <property type="project" value="UniProtKB-EC"/>
</dbReference>
<dbReference type="EMBL" id="CAKKNE010000004">
    <property type="protein sequence ID" value="CAH0374585.1"/>
    <property type="molecule type" value="Genomic_DNA"/>
</dbReference>
<evidence type="ECO:0000256" key="7">
    <source>
        <dbReference type="ARBA" id="ARBA00024603"/>
    </source>
</evidence>
<keyword evidence="13" id="KW-1185">Reference proteome</keyword>
<dbReference type="CDD" id="cd06456">
    <property type="entry name" value="M3A_DCP"/>
    <property type="match status" value="1"/>
</dbReference>
<dbReference type="SUPFAM" id="SSF55486">
    <property type="entry name" value="Metalloproteases ('zincins'), catalytic domain"/>
    <property type="match status" value="1"/>
</dbReference>
<evidence type="ECO:0000256" key="1">
    <source>
        <dbReference type="ARBA" id="ARBA00006040"/>
    </source>
</evidence>
<dbReference type="Gene3D" id="1.10.1370.10">
    <property type="entry name" value="Neurolysin, domain 3"/>
    <property type="match status" value="1"/>
</dbReference>
<protein>
    <recommendedName>
        <fullName evidence="8">oligopeptidase A</fullName>
        <ecNumber evidence="8">3.4.24.70</ecNumber>
    </recommendedName>
</protein>
<organism evidence="12 13">
    <name type="scientific">Pelagomonas calceolata</name>
    <dbReference type="NCBI Taxonomy" id="35677"/>
    <lineage>
        <taxon>Eukaryota</taxon>
        <taxon>Sar</taxon>
        <taxon>Stramenopiles</taxon>
        <taxon>Ochrophyta</taxon>
        <taxon>Pelagophyceae</taxon>
        <taxon>Pelagomonadales</taxon>
        <taxon>Pelagomonadaceae</taxon>
        <taxon>Pelagomonas</taxon>
    </lineage>
</organism>
<evidence type="ECO:0000256" key="6">
    <source>
        <dbReference type="ARBA" id="ARBA00023049"/>
    </source>
</evidence>
<evidence type="ECO:0000313" key="12">
    <source>
        <dbReference type="EMBL" id="CAH0374585.1"/>
    </source>
</evidence>
<keyword evidence="4 9" id="KW-0378">Hydrolase</keyword>
<dbReference type="InterPro" id="IPR001567">
    <property type="entry name" value="Pept_M3A_M3B_dom"/>
</dbReference>
<dbReference type="GO" id="GO:0006518">
    <property type="term" value="P:peptide metabolic process"/>
    <property type="evidence" value="ECO:0007669"/>
    <property type="project" value="TreeGrafter"/>
</dbReference>
<comment type="cofactor">
    <cofactor evidence="9">
        <name>Zn(2+)</name>
        <dbReference type="ChEBI" id="CHEBI:29105"/>
    </cofactor>
    <text evidence="9">Binds 1 zinc ion.</text>
</comment>
<keyword evidence="5 9" id="KW-0862">Zinc</keyword>
<evidence type="ECO:0000256" key="2">
    <source>
        <dbReference type="ARBA" id="ARBA00022670"/>
    </source>
</evidence>
<dbReference type="InterPro" id="IPR024079">
    <property type="entry name" value="MetalloPept_cat_dom_sf"/>
</dbReference>
<dbReference type="InterPro" id="IPR015915">
    <property type="entry name" value="Kelch-typ_b-propeller"/>
</dbReference>
<evidence type="ECO:0000259" key="11">
    <source>
        <dbReference type="Pfam" id="PF19310"/>
    </source>
</evidence>
<comment type="similarity">
    <text evidence="1 9">Belongs to the peptidase M3 family.</text>
</comment>
<accession>A0A8J2SPY0</accession>
<evidence type="ECO:0000259" key="10">
    <source>
        <dbReference type="Pfam" id="PF01432"/>
    </source>
</evidence>
<keyword evidence="3 9" id="KW-0479">Metal-binding</keyword>